<feature type="domain" description="ABC transmembrane type-1" evidence="11">
    <location>
        <begin position="18"/>
        <end position="301"/>
    </location>
</feature>
<dbReference type="GO" id="GO:0005886">
    <property type="term" value="C:plasma membrane"/>
    <property type="evidence" value="ECO:0007669"/>
    <property type="project" value="UniProtKB-SubCell"/>
</dbReference>
<reference evidence="12 13" key="1">
    <citation type="submission" date="2016-09" db="EMBL/GenBank/DDBJ databases">
        <title>Genomic analysis reveals versatility of anaerobic energy metabolism of Geosporobacter ferrireducens IRF9 of phylum Firmicutes.</title>
        <authorList>
            <person name="Kim S.-J."/>
        </authorList>
    </citation>
    <scope>NUCLEOTIDE SEQUENCE [LARGE SCALE GENOMIC DNA]</scope>
    <source>
        <strain evidence="12 13">IRF9</strain>
    </source>
</reference>
<evidence type="ECO:0000256" key="6">
    <source>
        <dbReference type="ARBA" id="ARBA00022840"/>
    </source>
</evidence>
<evidence type="ECO:0000256" key="4">
    <source>
        <dbReference type="ARBA" id="ARBA00022692"/>
    </source>
</evidence>
<dbReference type="InterPro" id="IPR003593">
    <property type="entry name" value="AAA+_ATPase"/>
</dbReference>
<dbReference type="GO" id="GO:0034040">
    <property type="term" value="F:ATPase-coupled lipid transmembrane transporter activity"/>
    <property type="evidence" value="ECO:0007669"/>
    <property type="project" value="TreeGrafter"/>
</dbReference>
<dbReference type="STRING" id="1424294.Gferi_09845"/>
<accession>A0A1D8GG21</accession>
<dbReference type="InterPro" id="IPR036640">
    <property type="entry name" value="ABC1_TM_sf"/>
</dbReference>
<evidence type="ECO:0000256" key="3">
    <source>
        <dbReference type="ARBA" id="ARBA00022475"/>
    </source>
</evidence>
<keyword evidence="3" id="KW-1003">Cell membrane</keyword>
<dbReference type="GO" id="GO:0140359">
    <property type="term" value="F:ABC-type transporter activity"/>
    <property type="evidence" value="ECO:0007669"/>
    <property type="project" value="InterPro"/>
</dbReference>
<keyword evidence="4 9" id="KW-0812">Transmembrane</keyword>
<feature type="transmembrane region" description="Helical" evidence="9">
    <location>
        <begin position="160"/>
        <end position="179"/>
    </location>
</feature>
<dbReference type="InterPro" id="IPR003439">
    <property type="entry name" value="ABC_transporter-like_ATP-bd"/>
</dbReference>
<dbReference type="PANTHER" id="PTHR24221:SF654">
    <property type="entry name" value="ATP-BINDING CASSETTE SUB-FAMILY B MEMBER 6"/>
    <property type="match status" value="1"/>
</dbReference>
<evidence type="ECO:0000256" key="9">
    <source>
        <dbReference type="SAM" id="Phobius"/>
    </source>
</evidence>
<dbReference type="InterPro" id="IPR027417">
    <property type="entry name" value="P-loop_NTPase"/>
</dbReference>
<comment type="subcellular location">
    <subcellularLocation>
        <location evidence="1">Cell membrane</location>
        <topology evidence="1">Multi-pass membrane protein</topology>
    </subcellularLocation>
</comment>
<dbReference type="Gene3D" id="1.20.1560.10">
    <property type="entry name" value="ABC transporter type 1, transmembrane domain"/>
    <property type="match status" value="1"/>
</dbReference>
<dbReference type="FunFam" id="3.40.50.300:FF:000854">
    <property type="entry name" value="Multidrug ABC transporter ATP-binding protein"/>
    <property type="match status" value="1"/>
</dbReference>
<evidence type="ECO:0000256" key="8">
    <source>
        <dbReference type="ARBA" id="ARBA00023136"/>
    </source>
</evidence>
<dbReference type="GO" id="GO:0005524">
    <property type="term" value="F:ATP binding"/>
    <property type="evidence" value="ECO:0007669"/>
    <property type="project" value="UniProtKB-KW"/>
</dbReference>
<keyword evidence="8 9" id="KW-0472">Membrane</keyword>
<dbReference type="KEGG" id="gfe:Gferi_09845"/>
<dbReference type="PANTHER" id="PTHR24221">
    <property type="entry name" value="ATP-BINDING CASSETTE SUB-FAMILY B"/>
    <property type="match status" value="1"/>
</dbReference>
<dbReference type="SUPFAM" id="SSF52540">
    <property type="entry name" value="P-loop containing nucleoside triphosphate hydrolases"/>
    <property type="match status" value="1"/>
</dbReference>
<keyword evidence="6 12" id="KW-0067">ATP-binding</keyword>
<evidence type="ECO:0000259" key="11">
    <source>
        <dbReference type="PROSITE" id="PS50929"/>
    </source>
</evidence>
<organism evidence="12 13">
    <name type="scientific">Geosporobacter ferrireducens</name>
    <dbReference type="NCBI Taxonomy" id="1424294"/>
    <lineage>
        <taxon>Bacteria</taxon>
        <taxon>Bacillati</taxon>
        <taxon>Bacillota</taxon>
        <taxon>Clostridia</taxon>
        <taxon>Peptostreptococcales</taxon>
        <taxon>Thermotaleaceae</taxon>
        <taxon>Geosporobacter</taxon>
    </lineage>
</organism>
<keyword evidence="7 9" id="KW-1133">Transmembrane helix</keyword>
<feature type="transmembrane region" description="Helical" evidence="9">
    <location>
        <begin position="21"/>
        <end position="42"/>
    </location>
</feature>
<dbReference type="PROSITE" id="PS50929">
    <property type="entry name" value="ABC_TM1F"/>
    <property type="match status" value="1"/>
</dbReference>
<proteinExistence type="predicted"/>
<keyword evidence="2" id="KW-0813">Transport</keyword>
<gene>
    <name evidence="12" type="ORF">Gferi_09845</name>
</gene>
<protein>
    <submittedName>
        <fullName evidence="12">Cysteine ABC transporter ATP-binding protein</fullName>
    </submittedName>
</protein>
<dbReference type="Proteomes" id="UP000095743">
    <property type="component" value="Chromosome"/>
</dbReference>
<dbReference type="Gene3D" id="3.40.50.300">
    <property type="entry name" value="P-loop containing nucleotide triphosphate hydrolases"/>
    <property type="match status" value="1"/>
</dbReference>
<dbReference type="SUPFAM" id="SSF90123">
    <property type="entry name" value="ABC transporter transmembrane region"/>
    <property type="match status" value="1"/>
</dbReference>
<dbReference type="GO" id="GO:0016887">
    <property type="term" value="F:ATP hydrolysis activity"/>
    <property type="evidence" value="ECO:0007669"/>
    <property type="project" value="InterPro"/>
</dbReference>
<dbReference type="RefSeq" id="WP_069975969.1">
    <property type="nucleotide sequence ID" value="NZ_CP017269.1"/>
</dbReference>
<dbReference type="SMART" id="SM00382">
    <property type="entry name" value="AAA"/>
    <property type="match status" value="1"/>
</dbReference>
<dbReference type="OrthoDB" id="9762778at2"/>
<feature type="transmembrane region" description="Helical" evidence="9">
    <location>
        <begin position="271"/>
        <end position="293"/>
    </location>
</feature>
<evidence type="ECO:0000256" key="7">
    <source>
        <dbReference type="ARBA" id="ARBA00022989"/>
    </source>
</evidence>
<evidence type="ECO:0000313" key="13">
    <source>
        <dbReference type="Proteomes" id="UP000095743"/>
    </source>
</evidence>
<feature type="domain" description="ABC transporter" evidence="10">
    <location>
        <begin position="332"/>
        <end position="565"/>
    </location>
</feature>
<keyword evidence="5" id="KW-0547">Nucleotide-binding</keyword>
<dbReference type="Pfam" id="PF00664">
    <property type="entry name" value="ABC_membrane"/>
    <property type="match status" value="1"/>
</dbReference>
<evidence type="ECO:0000313" key="12">
    <source>
        <dbReference type="EMBL" id="AOT69853.1"/>
    </source>
</evidence>
<evidence type="ECO:0000256" key="2">
    <source>
        <dbReference type="ARBA" id="ARBA00022448"/>
    </source>
</evidence>
<dbReference type="EMBL" id="CP017269">
    <property type="protein sequence ID" value="AOT69853.1"/>
    <property type="molecule type" value="Genomic_DNA"/>
</dbReference>
<feature type="transmembrane region" description="Helical" evidence="9">
    <location>
        <begin position="243"/>
        <end position="265"/>
    </location>
</feature>
<dbReference type="Pfam" id="PF00005">
    <property type="entry name" value="ABC_tran"/>
    <property type="match status" value="1"/>
</dbReference>
<dbReference type="CDD" id="cd18781">
    <property type="entry name" value="ABC_6TM_AarD_CydDC_like"/>
    <property type="match status" value="1"/>
</dbReference>
<sequence length="580" mass="64687">MMNKKLISLVPDSMKFIVLTVLANWISLLFHIASVFSIAYLIESLFHGTITAVDMLVVFTLIAVSIGIRYAAIIKSTAYSHIASCEVKNKLRTLIYNKLLNLGISYDEKLSTSHIVQISGEGVEQIEVYFSKYLPQLFYSILAPLTLFSILSFIHLRVSLVLLVCVPLIPLSIIAVNKISKRLFHKYWSSYTDLGDGFIDNLGGLVTLKIYQDDAYYNDKMNENAENFRKITMSVLRMQLNSVTLMDLIAYGGAAVGIIFTLMAFSRQAITLSQAVTFILLASEFFIPLRLLGSFFHIAMNGMAAAEKIMNLLALDTGMEKGRDQAFINGDIEISNLSFGYTPEIEVLKDISLHIPQNSFISIVGESGCGKSTIAALLMGFHKNFNGSIKINHTPVTAYTEKSIMQNMCIIRHQNYLFKGTVRENLLIANKEATDTDLYHVLKKVNLYDFIMTRGGLDFILHENASNLSGGQVQRLALARALLHDASIYIFDEATSNIDIESENTIHKIIMELSGVKTVILISHRLANVVASDTIFVLKEGRLVEQGDHHELLQRAGTYSKLYTKQKALEDLYTGGTHCA</sequence>
<dbReference type="AlphaFoldDB" id="A0A1D8GG21"/>
<dbReference type="PROSITE" id="PS50893">
    <property type="entry name" value="ABC_TRANSPORTER_2"/>
    <property type="match status" value="1"/>
</dbReference>
<evidence type="ECO:0000256" key="5">
    <source>
        <dbReference type="ARBA" id="ARBA00022741"/>
    </source>
</evidence>
<evidence type="ECO:0000256" key="1">
    <source>
        <dbReference type="ARBA" id="ARBA00004651"/>
    </source>
</evidence>
<name>A0A1D8GG21_9FIRM</name>
<dbReference type="InterPro" id="IPR011527">
    <property type="entry name" value="ABC1_TM_dom"/>
</dbReference>
<dbReference type="InterPro" id="IPR039421">
    <property type="entry name" value="Type_1_exporter"/>
</dbReference>
<evidence type="ECO:0000259" key="10">
    <source>
        <dbReference type="PROSITE" id="PS50893"/>
    </source>
</evidence>
<feature type="transmembrane region" description="Helical" evidence="9">
    <location>
        <begin position="48"/>
        <end position="72"/>
    </location>
</feature>
<keyword evidence="13" id="KW-1185">Reference proteome</keyword>